<dbReference type="CDD" id="cd06261">
    <property type="entry name" value="TM_PBP2"/>
    <property type="match status" value="1"/>
</dbReference>
<evidence type="ECO:0000256" key="1">
    <source>
        <dbReference type="ARBA" id="ARBA00004429"/>
    </source>
</evidence>
<dbReference type="Gene3D" id="1.10.3720.10">
    <property type="entry name" value="MetI-like"/>
    <property type="match status" value="1"/>
</dbReference>
<evidence type="ECO:0000256" key="11">
    <source>
        <dbReference type="RuleBase" id="RU363032"/>
    </source>
</evidence>
<feature type="transmembrane region" description="Helical" evidence="11">
    <location>
        <begin position="58"/>
        <end position="82"/>
    </location>
</feature>
<dbReference type="AlphaFoldDB" id="A0A194AKP1"/>
<dbReference type="EMBL" id="BDFE01000020">
    <property type="protein sequence ID" value="GAU09883.1"/>
    <property type="molecule type" value="Genomic_DNA"/>
</dbReference>
<feature type="transmembrane region" description="Helical" evidence="11">
    <location>
        <begin position="7"/>
        <end position="29"/>
    </location>
</feature>
<organism evidence="13 14">
    <name type="scientific">Desulfoplanes formicivorans</name>
    <dbReference type="NCBI Taxonomy" id="1592317"/>
    <lineage>
        <taxon>Bacteria</taxon>
        <taxon>Pseudomonadati</taxon>
        <taxon>Thermodesulfobacteriota</taxon>
        <taxon>Desulfovibrionia</taxon>
        <taxon>Desulfovibrionales</taxon>
        <taxon>Desulfoplanaceae</taxon>
        <taxon>Desulfoplanes</taxon>
    </lineage>
</organism>
<dbReference type="PANTHER" id="PTHR43848">
    <property type="entry name" value="PUTRESCINE TRANSPORT SYSTEM PERMEASE PROTEIN POTI"/>
    <property type="match status" value="1"/>
</dbReference>
<sequence>MKTFIKAAYAAVIYLFLYFPLVVLGAYSFNASRYSLGWKGFTTAWYAKLMNNAQLMDAAVHSLTIACCSATLATFLGTLAALALHRYRFPGRKILSGCVYVLIMSPDIIMGISLLVLYLVLAIPLGFWTLLLSHITLCLPFVTVTVLSRLQEFDPHVIEAARDLGAREFALFRHVILPMVMPSVMAGWLLCFTLSLDDVMISFFTTGPGYEILPLKIYSMVRLGVKPEVNALCVIMMGITLLAVPTAQWLVKDKKR</sequence>
<keyword evidence="7 11" id="KW-1133">Transmembrane helix</keyword>
<dbReference type="NCBIfam" id="NF007047">
    <property type="entry name" value="PRK09500.1"/>
    <property type="match status" value="1"/>
</dbReference>
<keyword evidence="5" id="KW-0997">Cell inner membrane</keyword>
<evidence type="ECO:0000256" key="5">
    <source>
        <dbReference type="ARBA" id="ARBA00022519"/>
    </source>
</evidence>
<keyword evidence="14" id="KW-1185">Reference proteome</keyword>
<dbReference type="Proteomes" id="UP000095200">
    <property type="component" value="Unassembled WGS sequence"/>
</dbReference>
<dbReference type="InterPro" id="IPR051789">
    <property type="entry name" value="Bact_Polyamine_Transport"/>
</dbReference>
<dbReference type="InterPro" id="IPR000515">
    <property type="entry name" value="MetI-like"/>
</dbReference>
<dbReference type="RefSeq" id="WP_069860108.1">
    <property type="nucleotide sequence ID" value="NZ_BDFE01000020.1"/>
</dbReference>
<evidence type="ECO:0000259" key="12">
    <source>
        <dbReference type="PROSITE" id="PS50928"/>
    </source>
</evidence>
<keyword evidence="6 11" id="KW-0812">Transmembrane</keyword>
<evidence type="ECO:0000256" key="9">
    <source>
        <dbReference type="ARBA" id="ARBA00037216"/>
    </source>
</evidence>
<feature type="domain" description="ABC transmembrane type-1" evidence="12">
    <location>
        <begin position="59"/>
        <end position="247"/>
    </location>
</feature>
<comment type="function">
    <text evidence="9">Required for the activity of the bacterial periplasmic transport system of putrescine and spermidine.</text>
</comment>
<dbReference type="GO" id="GO:0055085">
    <property type="term" value="P:transmembrane transport"/>
    <property type="evidence" value="ECO:0007669"/>
    <property type="project" value="InterPro"/>
</dbReference>
<keyword evidence="4" id="KW-1003">Cell membrane</keyword>
<evidence type="ECO:0000256" key="10">
    <source>
        <dbReference type="ARBA" id="ARBA00039580"/>
    </source>
</evidence>
<proteinExistence type="inferred from homology"/>
<feature type="transmembrane region" description="Helical" evidence="11">
    <location>
        <begin position="229"/>
        <end position="251"/>
    </location>
</feature>
<comment type="similarity">
    <text evidence="2">Belongs to the binding-protein-dependent transport system permease family. CysTW subfamily.</text>
</comment>
<feature type="transmembrane region" description="Helical" evidence="11">
    <location>
        <begin position="94"/>
        <end position="121"/>
    </location>
</feature>
<evidence type="ECO:0000256" key="4">
    <source>
        <dbReference type="ARBA" id="ARBA00022475"/>
    </source>
</evidence>
<protein>
    <recommendedName>
        <fullName evidence="10">Spermidine/putrescine transport system permease protein PotC</fullName>
    </recommendedName>
</protein>
<dbReference type="PROSITE" id="PS50928">
    <property type="entry name" value="ABC_TM1"/>
    <property type="match status" value="1"/>
</dbReference>
<evidence type="ECO:0000256" key="7">
    <source>
        <dbReference type="ARBA" id="ARBA00022989"/>
    </source>
</evidence>
<name>A0A194AKP1_9BACT</name>
<dbReference type="OrthoDB" id="9782004at2"/>
<dbReference type="Pfam" id="PF00528">
    <property type="entry name" value="BPD_transp_1"/>
    <property type="match status" value="1"/>
</dbReference>
<evidence type="ECO:0000313" key="13">
    <source>
        <dbReference type="EMBL" id="GAU09883.1"/>
    </source>
</evidence>
<comment type="caution">
    <text evidence="13">The sequence shown here is derived from an EMBL/GenBank/DDBJ whole genome shotgun (WGS) entry which is preliminary data.</text>
</comment>
<keyword evidence="3 11" id="KW-0813">Transport</keyword>
<feature type="transmembrane region" description="Helical" evidence="11">
    <location>
        <begin position="171"/>
        <end position="196"/>
    </location>
</feature>
<gene>
    <name evidence="13" type="ORF">DPF_2619</name>
</gene>
<dbReference type="GO" id="GO:0005886">
    <property type="term" value="C:plasma membrane"/>
    <property type="evidence" value="ECO:0007669"/>
    <property type="project" value="UniProtKB-SubCell"/>
</dbReference>
<dbReference type="STRING" id="1592317.DPF_2619"/>
<feature type="transmembrane region" description="Helical" evidence="11">
    <location>
        <begin position="127"/>
        <end position="150"/>
    </location>
</feature>
<evidence type="ECO:0000313" key="14">
    <source>
        <dbReference type="Proteomes" id="UP000095200"/>
    </source>
</evidence>
<comment type="subcellular location">
    <subcellularLocation>
        <location evidence="1">Cell inner membrane</location>
        <topology evidence="1">Multi-pass membrane protein</topology>
    </subcellularLocation>
    <subcellularLocation>
        <location evidence="11">Cell membrane</location>
        <topology evidence="11">Multi-pass membrane protein</topology>
    </subcellularLocation>
</comment>
<evidence type="ECO:0000256" key="3">
    <source>
        <dbReference type="ARBA" id="ARBA00022448"/>
    </source>
</evidence>
<evidence type="ECO:0000256" key="6">
    <source>
        <dbReference type="ARBA" id="ARBA00022692"/>
    </source>
</evidence>
<keyword evidence="8 11" id="KW-0472">Membrane</keyword>
<reference evidence="14" key="1">
    <citation type="submission" date="2016-06" db="EMBL/GenBank/DDBJ databases">
        <title>Draft genome sequence of Desulfoplanes formicivorans strain Pf12B.</title>
        <authorList>
            <person name="Watanabe M."/>
            <person name="Kojima H."/>
            <person name="Fukui M."/>
        </authorList>
    </citation>
    <scope>NUCLEOTIDE SEQUENCE [LARGE SCALE GENOMIC DNA]</scope>
    <source>
        <strain evidence="14">Pf12B</strain>
    </source>
</reference>
<evidence type="ECO:0000256" key="8">
    <source>
        <dbReference type="ARBA" id="ARBA00023136"/>
    </source>
</evidence>
<evidence type="ECO:0000256" key="2">
    <source>
        <dbReference type="ARBA" id="ARBA00007069"/>
    </source>
</evidence>
<dbReference type="SUPFAM" id="SSF161098">
    <property type="entry name" value="MetI-like"/>
    <property type="match status" value="1"/>
</dbReference>
<accession>A0A194AKP1</accession>
<dbReference type="InterPro" id="IPR035906">
    <property type="entry name" value="MetI-like_sf"/>
</dbReference>
<dbReference type="PANTHER" id="PTHR43848:SF5">
    <property type="entry name" value="SPERMIDINE_PUTRESCINE TRANSPORT SYSTEM PERMEASE PROTEIN POTC"/>
    <property type="match status" value="1"/>
</dbReference>